<feature type="compositionally biased region" description="Polar residues" evidence="2">
    <location>
        <begin position="99"/>
        <end position="110"/>
    </location>
</feature>
<dbReference type="PANTHER" id="PTHR35046:SF9">
    <property type="entry name" value="RNA-DIRECTED DNA POLYMERASE"/>
    <property type="match status" value="1"/>
</dbReference>
<dbReference type="Gene3D" id="4.10.60.10">
    <property type="entry name" value="Zinc finger, CCHC-type"/>
    <property type="match status" value="1"/>
</dbReference>
<dbReference type="SMART" id="SM00343">
    <property type="entry name" value="ZnF_C2HC"/>
    <property type="match status" value="1"/>
</dbReference>
<sequence length="716" mass="80722">MSLHEDSDQDGDDIPWGPEVTEDLRIHLTSIKDANKNLRKKVVDLSTHIAGVEDRLNVRLTTSDRERDDSLRVVTESLNRLTAAVQRLEARDAAPRQFRSPQRRQGQSGDDYSDVSDARGGHRCQPRRGVEVRHGAGQQRNQGGEAAQEDGGLGRIKVTIPEFSGRFDPEKYLEWEMRVNQNFDGHNYSEEKKVRVACMEFTEYALVWWDNKNRTGERPVTWVDMKRVMQEVFVPAYYTRQFHSKLCRLVQGTKSVDEYYKEMQILMIRTAVRESPEATMVRFFEGLEEKIRDRVDLMQYNDIHELLHQAGRAERWVLEKQTTEIRPSYSSGKRHSSHSDNAGFNSKSAASYKSVSNEHGKIVAAPKEVSQSASSTSHHSNIICHKCGGRGHIMRECPNRKTILLVDDAYISESEDEIPTLEDDTTNDDGTALDAWPALTVPSLMAHKVQRDDKWSATFFLYMFAICYWDVRGNKMSTHFIMGAQTGLGNGSSRLLRVNGNRSLYFKIALAAVWLRWRGRRQQHDFDAGISEDKVGWSSCFSRCWRSIGKQIWVAWRSRPWWAFSGAAAVSSVNKRRLQQLQLLLLLRALLAGHGGEGKGAEGDKELVAAGLSHAATSSFLTVAKDWSSIFYGQDHGVLQRRTDAGGHRRLASAPYGRKATLLSFSFPETKQSEGKAFSSNHDVGPSGSSPAPTSLLWWSDASTSFSGGAEKDRKS</sequence>
<feature type="compositionally biased region" description="Polar residues" evidence="2">
    <location>
        <begin position="678"/>
        <end position="693"/>
    </location>
</feature>
<dbReference type="Proteomes" id="UP001231189">
    <property type="component" value="Unassembled WGS sequence"/>
</dbReference>
<proteinExistence type="predicted"/>
<organism evidence="4 5">
    <name type="scientific">Lolium multiflorum</name>
    <name type="common">Italian ryegrass</name>
    <name type="synonym">Lolium perenne subsp. multiflorum</name>
    <dbReference type="NCBI Taxonomy" id="4521"/>
    <lineage>
        <taxon>Eukaryota</taxon>
        <taxon>Viridiplantae</taxon>
        <taxon>Streptophyta</taxon>
        <taxon>Embryophyta</taxon>
        <taxon>Tracheophyta</taxon>
        <taxon>Spermatophyta</taxon>
        <taxon>Magnoliopsida</taxon>
        <taxon>Liliopsida</taxon>
        <taxon>Poales</taxon>
        <taxon>Poaceae</taxon>
        <taxon>BOP clade</taxon>
        <taxon>Pooideae</taxon>
        <taxon>Poodae</taxon>
        <taxon>Poeae</taxon>
        <taxon>Poeae Chloroplast Group 2 (Poeae type)</taxon>
        <taxon>Loliodinae</taxon>
        <taxon>Loliinae</taxon>
        <taxon>Lolium</taxon>
    </lineage>
</organism>
<reference evidence="4" key="1">
    <citation type="submission" date="2023-07" db="EMBL/GenBank/DDBJ databases">
        <title>A chromosome-level genome assembly of Lolium multiflorum.</title>
        <authorList>
            <person name="Chen Y."/>
            <person name="Copetti D."/>
            <person name="Kolliker R."/>
            <person name="Studer B."/>
        </authorList>
    </citation>
    <scope>NUCLEOTIDE SEQUENCE</scope>
    <source>
        <strain evidence="4">02402/16</strain>
        <tissue evidence="4">Leaf</tissue>
    </source>
</reference>
<dbReference type="InterPro" id="IPR036875">
    <property type="entry name" value="Znf_CCHC_sf"/>
</dbReference>
<dbReference type="GO" id="GO:0003676">
    <property type="term" value="F:nucleic acid binding"/>
    <property type="evidence" value="ECO:0007669"/>
    <property type="project" value="InterPro"/>
</dbReference>
<dbReference type="InterPro" id="IPR001878">
    <property type="entry name" value="Znf_CCHC"/>
</dbReference>
<keyword evidence="1" id="KW-0862">Zinc</keyword>
<gene>
    <name evidence="4" type="ORF">QYE76_024699</name>
</gene>
<dbReference type="SUPFAM" id="SSF57756">
    <property type="entry name" value="Retrovirus zinc finger-like domains"/>
    <property type="match status" value="1"/>
</dbReference>
<dbReference type="InterPro" id="IPR005162">
    <property type="entry name" value="Retrotrans_gag_dom"/>
</dbReference>
<dbReference type="Pfam" id="PF00098">
    <property type="entry name" value="zf-CCHC"/>
    <property type="match status" value="1"/>
</dbReference>
<evidence type="ECO:0000313" key="4">
    <source>
        <dbReference type="EMBL" id="KAK1619182.1"/>
    </source>
</evidence>
<dbReference type="PANTHER" id="PTHR35046">
    <property type="entry name" value="ZINC KNUCKLE (CCHC-TYPE) FAMILY PROTEIN"/>
    <property type="match status" value="1"/>
</dbReference>
<protein>
    <recommendedName>
        <fullName evidence="3">CCHC-type domain-containing protein</fullName>
    </recommendedName>
</protein>
<evidence type="ECO:0000256" key="1">
    <source>
        <dbReference type="PROSITE-ProRule" id="PRU00047"/>
    </source>
</evidence>
<keyword evidence="1" id="KW-0863">Zinc-finger</keyword>
<feature type="region of interest" description="Disordered" evidence="2">
    <location>
        <begin position="92"/>
        <end position="153"/>
    </location>
</feature>
<feature type="region of interest" description="Disordered" evidence="2">
    <location>
        <begin position="673"/>
        <end position="696"/>
    </location>
</feature>
<dbReference type="GO" id="GO:0008270">
    <property type="term" value="F:zinc ion binding"/>
    <property type="evidence" value="ECO:0007669"/>
    <property type="project" value="UniProtKB-KW"/>
</dbReference>
<feature type="domain" description="CCHC-type" evidence="3">
    <location>
        <begin position="384"/>
        <end position="399"/>
    </location>
</feature>
<keyword evidence="5" id="KW-1185">Reference proteome</keyword>
<name>A0AAD8RFC2_LOLMU</name>
<comment type="caution">
    <text evidence="4">The sequence shown here is derived from an EMBL/GenBank/DDBJ whole genome shotgun (WGS) entry which is preliminary data.</text>
</comment>
<accession>A0AAD8RFC2</accession>
<dbReference type="EMBL" id="JAUUTY010000006">
    <property type="protein sequence ID" value="KAK1619182.1"/>
    <property type="molecule type" value="Genomic_DNA"/>
</dbReference>
<dbReference type="PROSITE" id="PS50158">
    <property type="entry name" value="ZF_CCHC"/>
    <property type="match status" value="1"/>
</dbReference>
<dbReference type="AlphaFoldDB" id="A0AAD8RFC2"/>
<evidence type="ECO:0000259" key="3">
    <source>
        <dbReference type="PROSITE" id="PS50158"/>
    </source>
</evidence>
<evidence type="ECO:0000256" key="2">
    <source>
        <dbReference type="SAM" id="MobiDB-lite"/>
    </source>
</evidence>
<evidence type="ECO:0000313" key="5">
    <source>
        <dbReference type="Proteomes" id="UP001231189"/>
    </source>
</evidence>
<dbReference type="Pfam" id="PF03732">
    <property type="entry name" value="Retrotrans_gag"/>
    <property type="match status" value="1"/>
</dbReference>
<keyword evidence="1" id="KW-0479">Metal-binding</keyword>